<sequence>MSSSQDSNNSADTAIRRLPLLPLRDIIVFPGRVVRLFVGRDKSIQALEEAMNADKDIALAAQIKSKTNNPTQDDIYAVGTVGRIVQLLRLPDGTVRVLVEGRRRMKIASFAKDEPYFEVDVREVQDVSASQTSSDAQLEIDRLIARVRAGFERYVQINKRVPPEMLSHVARVSDPGKLADLVVAHISLKLAEKQEILEAFDPLERLEKLDILMKAEQESQKADEDIRRRVKKQMERSQRDFYDKSKDGGSRKSWSNKKTQFDDEFEELETRIAEKELPEEARERLDKEMAKLKLMGPMSAEATVVRNYIDWVLALPWGEMTEDRIDVEEAEAILDSDHFGMEKPKERILEHLAVQALVDTPRGPILCLVGPPGVGKTSLGRSIARATGRNFVRLSLGGVRDEAEIRGHRRTYVGSMPGKLIQSLKRAGSSNPVFLLDEIDKMSTDFRGDPSAALLEVLDPEQNATFSDHYLDLDYDLSRVMFICTANDLSSIPAPLRDRMEIIELAGYTDREKVQIARRYLINKQQENNGISQVDVTLDDPAVIRVIEDYTREAGVRNLEQKLGSIFRKVARKVVSGGDESSYHIGPQHLEDYLGAPRFRKRELEQSDEVGLTNGMAWTQFGGVMLHAEATVMAGSGKVSITGKLGDVMQESARAAITYVRTRAENLGLRPDFHTRVDMHVHFPEAALPKDGPSAGVTMATSLVSALCGIPVRRDVAMTGEITLRGRVLAVGGLKEKLLAAHRAGIKKALIPGPNRNDLGEIPDSVREAMEIVPVESIDEVLGHALVLADPAEFLRRLRRPLADLQIRQIESGEFGLQPGEAEGFGDREDRQSVRHLDDSPIH</sequence>
<dbReference type="RefSeq" id="WP_111335510.1">
    <property type="nucleotide sequence ID" value="NZ_CP030032.1"/>
</dbReference>
<dbReference type="PANTHER" id="PTHR10046">
    <property type="entry name" value="ATP DEPENDENT LON PROTEASE FAMILY MEMBER"/>
    <property type="match status" value="1"/>
</dbReference>
<feature type="domain" description="Lon proteolytic" evidence="15">
    <location>
        <begin position="607"/>
        <end position="788"/>
    </location>
</feature>
<comment type="similarity">
    <text evidence="10 11 12 13">Belongs to the peptidase S16 family.</text>
</comment>
<name>A0A2Z4FNF7_9DELT</name>
<dbReference type="Gene3D" id="3.40.50.300">
    <property type="entry name" value="P-loop containing nucleotide triphosphate hydrolases"/>
    <property type="match status" value="1"/>
</dbReference>
<dbReference type="InterPro" id="IPR027417">
    <property type="entry name" value="P-loop_NTPase"/>
</dbReference>
<keyword evidence="5 10" id="KW-0378">Hydrolase</keyword>
<dbReference type="InterPro" id="IPR014721">
    <property type="entry name" value="Ribsml_uS5_D2-typ_fold_subgr"/>
</dbReference>
<dbReference type="InterPro" id="IPR027543">
    <property type="entry name" value="Lon_bac"/>
</dbReference>
<dbReference type="InterPro" id="IPR003593">
    <property type="entry name" value="AAA+_ATPase"/>
</dbReference>
<dbReference type="SMART" id="SM00464">
    <property type="entry name" value="LON"/>
    <property type="match status" value="1"/>
</dbReference>
<dbReference type="Pfam" id="PF05362">
    <property type="entry name" value="Lon_C"/>
    <property type="match status" value="1"/>
</dbReference>
<dbReference type="SMART" id="SM00382">
    <property type="entry name" value="AAA"/>
    <property type="match status" value="1"/>
</dbReference>
<evidence type="ECO:0000256" key="9">
    <source>
        <dbReference type="ARBA" id="ARBA00050665"/>
    </source>
</evidence>
<dbReference type="Pfam" id="PF00004">
    <property type="entry name" value="AAA"/>
    <property type="match status" value="1"/>
</dbReference>
<dbReference type="InterPro" id="IPR008268">
    <property type="entry name" value="Peptidase_S16_AS"/>
</dbReference>
<dbReference type="InterPro" id="IPR003111">
    <property type="entry name" value="Lon_prtase_N"/>
</dbReference>
<dbReference type="Pfam" id="PF22667">
    <property type="entry name" value="Lon_lid"/>
    <property type="match status" value="1"/>
</dbReference>
<evidence type="ECO:0000256" key="5">
    <source>
        <dbReference type="ARBA" id="ARBA00022801"/>
    </source>
</evidence>
<evidence type="ECO:0000256" key="10">
    <source>
        <dbReference type="HAMAP-Rule" id="MF_01973"/>
    </source>
</evidence>
<dbReference type="Gene3D" id="1.20.5.5270">
    <property type="match status" value="1"/>
</dbReference>
<keyword evidence="2 10" id="KW-0963">Cytoplasm</keyword>
<dbReference type="KEGG" id="bsed:DN745_13160"/>
<keyword evidence="6 10" id="KW-0720">Serine protease</keyword>
<dbReference type="GO" id="GO:0004252">
    <property type="term" value="F:serine-type endopeptidase activity"/>
    <property type="evidence" value="ECO:0007669"/>
    <property type="project" value="UniProtKB-UniRule"/>
</dbReference>
<dbReference type="Gene3D" id="1.10.8.60">
    <property type="match status" value="1"/>
</dbReference>
<keyword evidence="3 10" id="KW-0645">Protease</keyword>
<dbReference type="InterPro" id="IPR054594">
    <property type="entry name" value="Lon_lid"/>
</dbReference>
<comment type="function">
    <text evidence="10">ATP-dependent serine protease that mediates the selective degradation of mutant and abnormal proteins as well as certain short-lived regulatory proteins. Required for cellular homeostasis and for survival from DNA damage and developmental changes induced by stress. Degrades polypeptides processively to yield small peptide fragments that are 5 to 10 amino acids long. Binds to DNA in a double-stranded, site-specific manner.</text>
</comment>
<comment type="catalytic activity">
    <reaction evidence="9 10 11 12">
        <text>Hydrolysis of proteins in presence of ATP.</text>
        <dbReference type="EC" id="3.4.21.53"/>
    </reaction>
</comment>
<proteinExistence type="evidence at transcript level"/>
<evidence type="ECO:0000256" key="2">
    <source>
        <dbReference type="ARBA" id="ARBA00022490"/>
    </source>
</evidence>
<keyword evidence="4 10" id="KW-0547">Nucleotide-binding</keyword>
<evidence type="ECO:0000256" key="8">
    <source>
        <dbReference type="ARBA" id="ARBA00023016"/>
    </source>
</evidence>
<dbReference type="Gene3D" id="2.30.130.40">
    <property type="entry name" value="LON domain-like"/>
    <property type="match status" value="1"/>
</dbReference>
<dbReference type="OrthoDB" id="9803599at2"/>
<dbReference type="GO" id="GO:0006515">
    <property type="term" value="P:protein quality control for misfolded or incompletely synthesized proteins"/>
    <property type="evidence" value="ECO:0007669"/>
    <property type="project" value="UniProtKB-UniRule"/>
</dbReference>
<dbReference type="PROSITE" id="PS51786">
    <property type="entry name" value="LON_PROTEOLYTIC"/>
    <property type="match status" value="1"/>
</dbReference>
<dbReference type="PRINTS" id="PR00830">
    <property type="entry name" value="ENDOLAPTASE"/>
</dbReference>
<dbReference type="GO" id="GO:0034605">
    <property type="term" value="P:cellular response to heat"/>
    <property type="evidence" value="ECO:0007669"/>
    <property type="project" value="UniProtKB-UniRule"/>
</dbReference>
<dbReference type="FunFam" id="1.20.5.5270:FF:000002">
    <property type="entry name" value="Lon protease homolog"/>
    <property type="match status" value="1"/>
</dbReference>
<dbReference type="NCBIfam" id="NF008053">
    <property type="entry name" value="PRK10787.1"/>
    <property type="match status" value="1"/>
</dbReference>
<keyword evidence="8 10" id="KW-0346">Stress response</keyword>
<accession>A0A2Z4FNF7</accession>
<feature type="region of interest" description="Disordered" evidence="14">
    <location>
        <begin position="817"/>
        <end position="843"/>
    </location>
</feature>
<dbReference type="EC" id="3.4.21.53" evidence="10 11"/>
<evidence type="ECO:0000256" key="12">
    <source>
        <dbReference type="PROSITE-ProRule" id="PRU01122"/>
    </source>
</evidence>
<keyword evidence="7 10" id="KW-0067">ATP-binding</keyword>
<dbReference type="SUPFAM" id="SSF52540">
    <property type="entry name" value="P-loop containing nucleoside triphosphate hydrolases"/>
    <property type="match status" value="1"/>
</dbReference>
<dbReference type="PROSITE" id="PS51787">
    <property type="entry name" value="LON_N"/>
    <property type="match status" value="1"/>
</dbReference>
<dbReference type="Gene3D" id="1.20.58.1480">
    <property type="match status" value="1"/>
</dbReference>
<gene>
    <name evidence="10" type="primary">lon</name>
    <name evidence="17" type="ORF">DN745_13160</name>
</gene>
<evidence type="ECO:0000313" key="17">
    <source>
        <dbReference type="EMBL" id="AWV90228.1"/>
    </source>
</evidence>
<feature type="compositionally biased region" description="Basic and acidic residues" evidence="14">
    <location>
        <begin position="222"/>
        <end position="250"/>
    </location>
</feature>
<dbReference type="Gene3D" id="3.30.230.10">
    <property type="match status" value="1"/>
</dbReference>
<evidence type="ECO:0000256" key="14">
    <source>
        <dbReference type="SAM" id="MobiDB-lite"/>
    </source>
</evidence>
<dbReference type="GO" id="GO:0005524">
    <property type="term" value="F:ATP binding"/>
    <property type="evidence" value="ECO:0007669"/>
    <property type="project" value="UniProtKB-UniRule"/>
</dbReference>
<dbReference type="GO" id="GO:0004176">
    <property type="term" value="F:ATP-dependent peptidase activity"/>
    <property type="evidence" value="ECO:0007669"/>
    <property type="project" value="UniProtKB-UniRule"/>
</dbReference>
<dbReference type="InterPro" id="IPR003959">
    <property type="entry name" value="ATPase_AAA_core"/>
</dbReference>
<comment type="induction">
    <text evidence="10">By heat shock.</text>
</comment>
<dbReference type="SUPFAM" id="SSF88697">
    <property type="entry name" value="PUA domain-like"/>
    <property type="match status" value="1"/>
</dbReference>
<feature type="region of interest" description="Disordered" evidence="14">
    <location>
        <begin position="222"/>
        <end position="258"/>
    </location>
</feature>
<dbReference type="InterPro" id="IPR015947">
    <property type="entry name" value="PUA-like_sf"/>
</dbReference>
<dbReference type="SUPFAM" id="SSF54211">
    <property type="entry name" value="Ribosomal protein S5 domain 2-like"/>
    <property type="match status" value="1"/>
</dbReference>
<evidence type="ECO:0000256" key="7">
    <source>
        <dbReference type="ARBA" id="ARBA00022840"/>
    </source>
</evidence>
<dbReference type="GO" id="GO:0005737">
    <property type="term" value="C:cytoplasm"/>
    <property type="evidence" value="ECO:0007669"/>
    <property type="project" value="UniProtKB-SubCell"/>
</dbReference>
<organism evidence="17 18">
    <name type="scientific">Bradymonas sediminis</name>
    <dbReference type="NCBI Taxonomy" id="1548548"/>
    <lineage>
        <taxon>Bacteria</taxon>
        <taxon>Deltaproteobacteria</taxon>
        <taxon>Bradymonadales</taxon>
        <taxon>Bradymonadaceae</taxon>
        <taxon>Bradymonas</taxon>
    </lineage>
</organism>
<dbReference type="PIRSF" id="PIRSF001174">
    <property type="entry name" value="Lon_proteas"/>
    <property type="match status" value="1"/>
</dbReference>
<dbReference type="InterPro" id="IPR020568">
    <property type="entry name" value="Ribosomal_Su5_D2-typ_SF"/>
</dbReference>
<feature type="compositionally biased region" description="Basic and acidic residues" evidence="14">
    <location>
        <begin position="825"/>
        <end position="843"/>
    </location>
</feature>
<protein>
    <recommendedName>
        <fullName evidence="10 11">Lon protease</fullName>
        <ecNumber evidence="10 11">3.4.21.53</ecNumber>
    </recommendedName>
    <alternativeName>
        <fullName evidence="10">ATP-dependent protease La</fullName>
    </alternativeName>
</protein>
<dbReference type="PROSITE" id="PS01046">
    <property type="entry name" value="LON_SER"/>
    <property type="match status" value="1"/>
</dbReference>
<evidence type="ECO:0000259" key="16">
    <source>
        <dbReference type="PROSITE" id="PS51787"/>
    </source>
</evidence>
<comment type="subcellular location">
    <subcellularLocation>
        <location evidence="1 10 11">Cytoplasm</location>
    </subcellularLocation>
</comment>
<evidence type="ECO:0000313" key="18">
    <source>
        <dbReference type="Proteomes" id="UP000249799"/>
    </source>
</evidence>
<reference evidence="17 18" key="1">
    <citation type="submission" date="2018-06" db="EMBL/GenBank/DDBJ databases">
        <title>Lujinxingia sediminis gen. nov. sp. nov., a new facultative anaerobic member of the class Deltaproteobacteria, and proposal of Lujinxingaceae fam. nov.</title>
        <authorList>
            <person name="Guo L.-Y."/>
            <person name="Li C.-M."/>
            <person name="Wang S."/>
            <person name="Du Z.-J."/>
        </authorList>
    </citation>
    <scope>NUCLEOTIDE SEQUENCE [LARGE SCALE GENOMIC DNA]</scope>
    <source>
        <strain evidence="17 18">FA350</strain>
    </source>
</reference>
<dbReference type="NCBIfam" id="TIGR00763">
    <property type="entry name" value="lon"/>
    <property type="match status" value="1"/>
</dbReference>
<dbReference type="FunFam" id="3.40.50.300:FF:000021">
    <property type="entry name" value="Lon protease homolog"/>
    <property type="match status" value="1"/>
</dbReference>
<feature type="domain" description="Lon N-terminal" evidence="16">
    <location>
        <begin position="18"/>
        <end position="217"/>
    </location>
</feature>
<keyword evidence="18" id="KW-1185">Reference proteome</keyword>
<dbReference type="InterPro" id="IPR046336">
    <property type="entry name" value="Lon_prtase_N_sf"/>
</dbReference>
<comment type="subunit">
    <text evidence="10 11">Homohexamer. Organized in a ring with a central cavity.</text>
</comment>
<dbReference type="InterPro" id="IPR027065">
    <property type="entry name" value="Lon_Prtase"/>
</dbReference>
<evidence type="ECO:0000256" key="11">
    <source>
        <dbReference type="PIRNR" id="PIRNR001174"/>
    </source>
</evidence>
<dbReference type="Pfam" id="PF02190">
    <property type="entry name" value="LON_substr_bdg"/>
    <property type="match status" value="1"/>
</dbReference>
<dbReference type="HAMAP" id="MF_01973">
    <property type="entry name" value="lon_bact"/>
    <property type="match status" value="1"/>
</dbReference>
<dbReference type="GO" id="GO:0016887">
    <property type="term" value="F:ATP hydrolysis activity"/>
    <property type="evidence" value="ECO:0007669"/>
    <property type="project" value="UniProtKB-UniRule"/>
</dbReference>
<feature type="active site" evidence="10 12">
    <location>
        <position position="737"/>
    </location>
</feature>
<dbReference type="EMBL" id="CP030032">
    <property type="protein sequence ID" value="AWV90228.1"/>
    <property type="molecule type" value="Genomic_DNA"/>
</dbReference>
<dbReference type="AlphaFoldDB" id="A0A2Z4FNF7"/>
<dbReference type="CDD" id="cd19500">
    <property type="entry name" value="RecA-like_Lon"/>
    <property type="match status" value="1"/>
</dbReference>
<dbReference type="InterPro" id="IPR004815">
    <property type="entry name" value="Lon_bac/euk-typ"/>
</dbReference>
<evidence type="ECO:0000256" key="3">
    <source>
        <dbReference type="ARBA" id="ARBA00022670"/>
    </source>
</evidence>
<feature type="active site" evidence="10 12">
    <location>
        <position position="694"/>
    </location>
</feature>
<feature type="binding site" evidence="10">
    <location>
        <begin position="370"/>
        <end position="377"/>
    </location>
    <ligand>
        <name>ATP</name>
        <dbReference type="ChEBI" id="CHEBI:30616"/>
    </ligand>
</feature>
<evidence type="ECO:0000256" key="6">
    <source>
        <dbReference type="ARBA" id="ARBA00022825"/>
    </source>
</evidence>
<dbReference type="GO" id="GO:0043565">
    <property type="term" value="F:sequence-specific DNA binding"/>
    <property type="evidence" value="ECO:0007669"/>
    <property type="project" value="UniProtKB-UniRule"/>
</dbReference>
<evidence type="ECO:0000256" key="1">
    <source>
        <dbReference type="ARBA" id="ARBA00004496"/>
    </source>
</evidence>
<evidence type="ECO:0000256" key="4">
    <source>
        <dbReference type="ARBA" id="ARBA00022741"/>
    </source>
</evidence>
<dbReference type="Proteomes" id="UP000249799">
    <property type="component" value="Chromosome"/>
</dbReference>
<evidence type="ECO:0000256" key="13">
    <source>
        <dbReference type="RuleBase" id="RU000591"/>
    </source>
</evidence>
<dbReference type="InterPro" id="IPR008269">
    <property type="entry name" value="Lon_proteolytic"/>
</dbReference>
<evidence type="ECO:0000259" key="15">
    <source>
        <dbReference type="PROSITE" id="PS51786"/>
    </source>
</evidence>